<dbReference type="AlphaFoldDB" id="A0A8H4ENL3"/>
<evidence type="ECO:0000256" key="2">
    <source>
        <dbReference type="ARBA" id="ARBA00022801"/>
    </source>
</evidence>
<evidence type="ECO:0000313" key="8">
    <source>
        <dbReference type="Proteomes" id="UP000439903"/>
    </source>
</evidence>
<dbReference type="Gene3D" id="3.40.50.300">
    <property type="entry name" value="P-loop containing nucleotide triphosphate hydrolases"/>
    <property type="match status" value="2"/>
</dbReference>
<feature type="domain" description="Helicase C-terminal" evidence="6">
    <location>
        <begin position="440"/>
        <end position="578"/>
    </location>
</feature>
<dbReference type="InterPro" id="IPR027417">
    <property type="entry name" value="P-loop_NTPase"/>
</dbReference>
<keyword evidence="8" id="KW-1185">Reference proteome</keyword>
<name>A0A8H4ENL3_GIGMA</name>
<dbReference type="EMBL" id="WTPW01000308">
    <property type="protein sequence ID" value="KAF0524830.1"/>
    <property type="molecule type" value="Genomic_DNA"/>
</dbReference>
<accession>A0A8H4ENL3</accession>
<dbReference type="PROSITE" id="PS51192">
    <property type="entry name" value="HELICASE_ATP_BIND_1"/>
    <property type="match status" value="1"/>
</dbReference>
<evidence type="ECO:0000256" key="4">
    <source>
        <dbReference type="ARBA" id="ARBA00022840"/>
    </source>
</evidence>
<sequence length="578" mass="66197">MQRSLNTSSLKILRRSLFVRFLSATPIYHSVSALKKWPLKTRTTNQKKINLGQGLVQKKTKNNFKNKPTPVSKNTRGFIPAKFRLMKIESDVKLPNKSRELSADNKCQTNIRSQETKPTEHPTELINLKKRFKSSKSEIRLTDLTFESFKLREEVYNAIRQGALKDIEPFLPTEIQMLTIPEILKTDNEHILCAAETGSGKTLAYLIPIVNKLKEEEANSTSYTRKDINEEILKIPIDEEKPQYIDVFQKELEQELQLKTVVKSTARRFNRPRAIVLLPSRELVEQILSVAKLLSHHAKFRAIAITSNKDRRFIKKTLEMPVDIVIATPAGLLEYIEQGYINMADTKYLVIDEADTMFGKGFGEEVQNIVTNMKNSGKNQNKSYQIIIVSATLPKTVNEMLNQEFPNIKSITSHSLHKVLPNLKHNFIDMKDYNYNKSAAILEVLKKHNTNEQSTMIFCNTRVSAHALENFLKTKKLPVIGLFGNINDRKKKLDEFCNQDPNAKILVCTDLASRGIDTTFVNHVILHDFPTTVVNFLHRVGRTARAGRRGEATYFITKKNRDLSSRIYRNIRDGKVLS</sequence>
<dbReference type="Pfam" id="PF00270">
    <property type="entry name" value="DEAD"/>
    <property type="match status" value="1"/>
</dbReference>
<evidence type="ECO:0000313" key="7">
    <source>
        <dbReference type="EMBL" id="KAF0524830.1"/>
    </source>
</evidence>
<dbReference type="GO" id="GO:0003676">
    <property type="term" value="F:nucleic acid binding"/>
    <property type="evidence" value="ECO:0007669"/>
    <property type="project" value="InterPro"/>
</dbReference>
<feature type="domain" description="Helicase ATP-binding" evidence="5">
    <location>
        <begin position="182"/>
        <end position="411"/>
    </location>
</feature>
<evidence type="ECO:0000256" key="3">
    <source>
        <dbReference type="ARBA" id="ARBA00022806"/>
    </source>
</evidence>
<evidence type="ECO:0000256" key="1">
    <source>
        <dbReference type="ARBA" id="ARBA00022741"/>
    </source>
</evidence>
<reference evidence="7 8" key="1">
    <citation type="journal article" date="2019" name="Environ. Microbiol.">
        <title>At the nexus of three kingdoms: the genome of the mycorrhizal fungus Gigaspora margarita provides insights into plant, endobacterial and fungal interactions.</title>
        <authorList>
            <person name="Venice F."/>
            <person name="Ghignone S."/>
            <person name="Salvioli di Fossalunga A."/>
            <person name="Amselem J."/>
            <person name="Novero M."/>
            <person name="Xianan X."/>
            <person name="Sedzielewska Toro K."/>
            <person name="Morin E."/>
            <person name="Lipzen A."/>
            <person name="Grigoriev I.V."/>
            <person name="Henrissat B."/>
            <person name="Martin F.M."/>
            <person name="Bonfante P."/>
        </authorList>
    </citation>
    <scope>NUCLEOTIDE SEQUENCE [LARGE SCALE GENOMIC DNA]</scope>
    <source>
        <strain evidence="7 8">BEG34</strain>
    </source>
</reference>
<dbReference type="CDD" id="cd18787">
    <property type="entry name" value="SF2_C_DEAD"/>
    <property type="match status" value="1"/>
</dbReference>
<dbReference type="GO" id="GO:0004386">
    <property type="term" value="F:helicase activity"/>
    <property type="evidence" value="ECO:0007669"/>
    <property type="project" value="UniProtKB-KW"/>
</dbReference>
<keyword evidence="1" id="KW-0547">Nucleotide-binding</keyword>
<keyword evidence="4" id="KW-0067">ATP-binding</keyword>
<dbReference type="GO" id="GO:0016787">
    <property type="term" value="F:hydrolase activity"/>
    <property type="evidence" value="ECO:0007669"/>
    <property type="project" value="UniProtKB-KW"/>
</dbReference>
<dbReference type="PROSITE" id="PS51194">
    <property type="entry name" value="HELICASE_CTER"/>
    <property type="match status" value="1"/>
</dbReference>
<dbReference type="SMART" id="SM00487">
    <property type="entry name" value="DEXDc"/>
    <property type="match status" value="1"/>
</dbReference>
<dbReference type="InterPro" id="IPR044742">
    <property type="entry name" value="DEAD/DEAH_RhlB"/>
</dbReference>
<dbReference type="GO" id="GO:0005524">
    <property type="term" value="F:ATP binding"/>
    <property type="evidence" value="ECO:0007669"/>
    <property type="project" value="UniProtKB-KW"/>
</dbReference>
<evidence type="ECO:0000259" key="6">
    <source>
        <dbReference type="PROSITE" id="PS51194"/>
    </source>
</evidence>
<protein>
    <submittedName>
        <fullName evidence="7">P-loop containing nucleoside triphosphate hydrolase protein</fullName>
    </submittedName>
</protein>
<dbReference type="PANTHER" id="PTHR47960">
    <property type="entry name" value="DEAD-BOX ATP-DEPENDENT RNA HELICASE 50"/>
    <property type="match status" value="1"/>
</dbReference>
<gene>
    <name evidence="7" type="ORF">F8M41_014908</name>
</gene>
<dbReference type="InterPro" id="IPR011545">
    <property type="entry name" value="DEAD/DEAH_box_helicase_dom"/>
</dbReference>
<dbReference type="InterPro" id="IPR001650">
    <property type="entry name" value="Helicase_C-like"/>
</dbReference>
<keyword evidence="3" id="KW-0347">Helicase</keyword>
<keyword evidence="2 7" id="KW-0378">Hydrolase</keyword>
<comment type="caution">
    <text evidence="7">The sequence shown here is derived from an EMBL/GenBank/DDBJ whole genome shotgun (WGS) entry which is preliminary data.</text>
</comment>
<dbReference type="SMART" id="SM00490">
    <property type="entry name" value="HELICc"/>
    <property type="match status" value="1"/>
</dbReference>
<dbReference type="SUPFAM" id="SSF52540">
    <property type="entry name" value="P-loop containing nucleoside triphosphate hydrolases"/>
    <property type="match status" value="1"/>
</dbReference>
<organism evidence="7 8">
    <name type="scientific">Gigaspora margarita</name>
    <dbReference type="NCBI Taxonomy" id="4874"/>
    <lineage>
        <taxon>Eukaryota</taxon>
        <taxon>Fungi</taxon>
        <taxon>Fungi incertae sedis</taxon>
        <taxon>Mucoromycota</taxon>
        <taxon>Glomeromycotina</taxon>
        <taxon>Glomeromycetes</taxon>
        <taxon>Diversisporales</taxon>
        <taxon>Gigasporaceae</taxon>
        <taxon>Gigaspora</taxon>
    </lineage>
</organism>
<proteinExistence type="predicted"/>
<evidence type="ECO:0000259" key="5">
    <source>
        <dbReference type="PROSITE" id="PS51192"/>
    </source>
</evidence>
<dbReference type="Proteomes" id="UP000439903">
    <property type="component" value="Unassembled WGS sequence"/>
</dbReference>
<dbReference type="OrthoDB" id="10256233at2759"/>
<dbReference type="CDD" id="cd00268">
    <property type="entry name" value="DEADc"/>
    <property type="match status" value="1"/>
</dbReference>
<dbReference type="Pfam" id="PF00271">
    <property type="entry name" value="Helicase_C"/>
    <property type="match status" value="1"/>
</dbReference>
<dbReference type="InterPro" id="IPR014001">
    <property type="entry name" value="Helicase_ATP-bd"/>
</dbReference>